<feature type="chain" id="PRO_5023038145" description="Outer membrane protein beta-barrel domain-containing protein" evidence="1">
    <location>
        <begin position="21"/>
        <end position="182"/>
    </location>
</feature>
<evidence type="ECO:0000313" key="3">
    <source>
        <dbReference type="Proteomes" id="UP000321204"/>
    </source>
</evidence>
<organism evidence="2 3">
    <name type="scientific">Flavisolibacter ginsenosidimutans</name>
    <dbReference type="NCBI Taxonomy" id="661481"/>
    <lineage>
        <taxon>Bacteria</taxon>
        <taxon>Pseudomonadati</taxon>
        <taxon>Bacteroidota</taxon>
        <taxon>Chitinophagia</taxon>
        <taxon>Chitinophagales</taxon>
        <taxon>Chitinophagaceae</taxon>
        <taxon>Flavisolibacter</taxon>
    </lineage>
</organism>
<dbReference type="AlphaFoldDB" id="A0A5B8UPR2"/>
<keyword evidence="3" id="KW-1185">Reference proteome</keyword>
<sequence>MRKALLLLFFLPLLCFGQTATYFSPDGSANFGKYLSYTGYSVNFSGNIRLVEKLYGGLSTGVLKMQPFVDKLTVPLSARITFFTASDETQIAPFGLFEVGKLFYSQDNYGNTSSQTMEGRLSFFTGVGVRLTSQQRTHLFFALGYAGYDYDLVSKTGQNATTSSRPYNFRRIALKLGLMLPH</sequence>
<protein>
    <recommendedName>
        <fullName evidence="4">Outer membrane protein beta-barrel domain-containing protein</fullName>
    </recommendedName>
</protein>
<name>A0A5B8UPR2_9BACT</name>
<evidence type="ECO:0008006" key="4">
    <source>
        <dbReference type="Google" id="ProtNLM"/>
    </source>
</evidence>
<feature type="signal peptide" evidence="1">
    <location>
        <begin position="1"/>
        <end position="20"/>
    </location>
</feature>
<dbReference type="KEGG" id="fgg:FSB75_19160"/>
<reference evidence="2 3" key="1">
    <citation type="journal article" date="2015" name="Int. J. Syst. Evol. Microbiol.">
        <title>Flavisolibacter ginsenosidimutans sp. nov., with ginsenoside-converting activity isolated from soil used for cultivating ginseng.</title>
        <authorList>
            <person name="Zhao Y."/>
            <person name="Liu Q."/>
            <person name="Kang M.S."/>
            <person name="Jin F."/>
            <person name="Yu H."/>
            <person name="Im W.T."/>
        </authorList>
    </citation>
    <scope>NUCLEOTIDE SEQUENCE [LARGE SCALE GENOMIC DNA]</scope>
    <source>
        <strain evidence="2 3">Gsoil 636</strain>
    </source>
</reference>
<dbReference type="RefSeq" id="WP_146790775.1">
    <property type="nucleotide sequence ID" value="NZ_BAABIO010000003.1"/>
</dbReference>
<proteinExistence type="predicted"/>
<evidence type="ECO:0000313" key="2">
    <source>
        <dbReference type="EMBL" id="QEC57935.1"/>
    </source>
</evidence>
<evidence type="ECO:0000256" key="1">
    <source>
        <dbReference type="SAM" id="SignalP"/>
    </source>
</evidence>
<accession>A0A5B8UPR2</accession>
<dbReference type="Proteomes" id="UP000321204">
    <property type="component" value="Chromosome"/>
</dbReference>
<keyword evidence="1" id="KW-0732">Signal</keyword>
<dbReference type="EMBL" id="CP042433">
    <property type="protein sequence ID" value="QEC57935.1"/>
    <property type="molecule type" value="Genomic_DNA"/>
</dbReference>
<gene>
    <name evidence="2" type="ORF">FSB75_19160</name>
</gene>